<protein>
    <submittedName>
        <fullName evidence="1 2">Uncharacterized protein</fullName>
    </submittedName>
</protein>
<dbReference type="Gene3D" id="3.40.50.1820">
    <property type="entry name" value="alpha/beta hydrolase"/>
    <property type="match status" value="1"/>
</dbReference>
<proteinExistence type="predicted"/>
<dbReference type="KEGG" id="hro:HELRODRAFT_67498"/>
<accession>T1FZ19</accession>
<dbReference type="STRING" id="6412.T1FZ19"/>
<dbReference type="AlphaFoldDB" id="T1FZ19"/>
<dbReference type="EMBL" id="KB097143">
    <property type="protein sequence ID" value="ESN99146.1"/>
    <property type="molecule type" value="Genomic_DNA"/>
</dbReference>
<evidence type="ECO:0000313" key="2">
    <source>
        <dbReference type="EnsemblMetazoa" id="HelroP67498"/>
    </source>
</evidence>
<reference evidence="1 3" key="2">
    <citation type="journal article" date="2013" name="Nature">
        <title>Insights into bilaterian evolution from three spiralian genomes.</title>
        <authorList>
            <person name="Simakov O."/>
            <person name="Marletaz F."/>
            <person name="Cho S.J."/>
            <person name="Edsinger-Gonzales E."/>
            <person name="Havlak P."/>
            <person name="Hellsten U."/>
            <person name="Kuo D.H."/>
            <person name="Larsson T."/>
            <person name="Lv J."/>
            <person name="Arendt D."/>
            <person name="Savage R."/>
            <person name="Osoegawa K."/>
            <person name="de Jong P."/>
            <person name="Grimwood J."/>
            <person name="Chapman J.A."/>
            <person name="Shapiro H."/>
            <person name="Aerts A."/>
            <person name="Otillar R.P."/>
            <person name="Terry A.Y."/>
            <person name="Boore J.L."/>
            <person name="Grigoriev I.V."/>
            <person name="Lindberg D.R."/>
            <person name="Seaver E.C."/>
            <person name="Weisblat D.A."/>
            <person name="Putnam N.H."/>
            <person name="Rokhsar D.S."/>
        </authorList>
    </citation>
    <scope>NUCLEOTIDE SEQUENCE</scope>
</reference>
<sequence>MSRLDQFYRRLLLTKFFVKGWGNPENLKRIFEFRKVISCRDTCRHLVSPDHPVYIDYEEKYRDYKLIGGHFLSPLTLHMPGIMPKETETARFQMVIPVVWKSKRRPVCIHLAGTGDHFFWRRRTLLARPLLKEAGIASIILENPYYGYRKPKQQVRSSLHNVSDLFVMGGALVLESLVLLHWCTKQGYGPLGLTGISMGGHMASLAATNWHKPIVLVPCLSWSTASVVFTEGVMSGALPWKLLKEQFSKEISLYGNELSQLIQSPEKNMAFRLGSEFVKNYPESVKNLESLRNEFLSKDESDVSDFKNNNPPSSSLSSILHLKSFTDVLNLSAIFNFTSPTTTLSAAIKNHSSDAKPAYKPPVRPFGDEQTLDFMRGVMDECTHLGNFSVPVDTNLVIIVVARADAYYPQSTVLGLNELWPGSEIRYIDAGHISAYLLKQGVFRFAISDGFERYNEKYPTT</sequence>
<dbReference type="PANTHER" id="PTHR13617">
    <property type="entry name" value="PROTEIN ABHD18"/>
    <property type="match status" value="1"/>
</dbReference>
<dbReference type="InterPro" id="IPR029058">
    <property type="entry name" value="AB_hydrolase_fold"/>
</dbReference>
<gene>
    <name evidence="2" type="primary">20214067</name>
    <name evidence="1" type="ORF">HELRODRAFT_67498</name>
</gene>
<dbReference type="InParanoid" id="T1FZ19"/>
<reference evidence="3" key="1">
    <citation type="submission" date="2012-12" db="EMBL/GenBank/DDBJ databases">
        <authorList>
            <person name="Hellsten U."/>
            <person name="Grimwood J."/>
            <person name="Chapman J.A."/>
            <person name="Shapiro H."/>
            <person name="Aerts A."/>
            <person name="Otillar R.P."/>
            <person name="Terry A.Y."/>
            <person name="Boore J.L."/>
            <person name="Simakov O."/>
            <person name="Marletaz F."/>
            <person name="Cho S.-J."/>
            <person name="Edsinger-Gonzales E."/>
            <person name="Havlak P."/>
            <person name="Kuo D.-H."/>
            <person name="Larsson T."/>
            <person name="Lv J."/>
            <person name="Arendt D."/>
            <person name="Savage R."/>
            <person name="Osoegawa K."/>
            <person name="de Jong P."/>
            <person name="Lindberg D.R."/>
            <person name="Seaver E.C."/>
            <person name="Weisblat D.A."/>
            <person name="Putnam N.H."/>
            <person name="Grigoriev I.V."/>
            <person name="Rokhsar D.S."/>
        </authorList>
    </citation>
    <scope>NUCLEOTIDE SEQUENCE</scope>
</reference>
<dbReference type="SUPFAM" id="SSF53474">
    <property type="entry name" value="alpha/beta-Hydrolases"/>
    <property type="match status" value="1"/>
</dbReference>
<dbReference type="Pfam" id="PF09752">
    <property type="entry name" value="ABHD18"/>
    <property type="match status" value="1"/>
</dbReference>
<dbReference type="HOGENOM" id="CLU_035640_0_0_1"/>
<dbReference type="CTD" id="20214067"/>
<dbReference type="RefSeq" id="XP_009022581.1">
    <property type="nucleotide sequence ID" value="XM_009024333.1"/>
</dbReference>
<dbReference type="eggNOG" id="KOG1551">
    <property type="taxonomic scope" value="Eukaryota"/>
</dbReference>
<dbReference type="EMBL" id="AMQM01001133">
    <property type="status" value="NOT_ANNOTATED_CDS"/>
    <property type="molecule type" value="Genomic_DNA"/>
</dbReference>
<dbReference type="InterPro" id="IPR019149">
    <property type="entry name" value="ABHD18"/>
</dbReference>
<dbReference type="FunCoup" id="T1FZ19">
    <property type="interactions" value="127"/>
</dbReference>
<dbReference type="PANTHER" id="PTHR13617:SF14">
    <property type="entry name" value="PROTEIN ABHD18"/>
    <property type="match status" value="1"/>
</dbReference>
<dbReference type="Proteomes" id="UP000015101">
    <property type="component" value="Unassembled WGS sequence"/>
</dbReference>
<reference evidence="2" key="3">
    <citation type="submission" date="2015-06" db="UniProtKB">
        <authorList>
            <consortium name="EnsemblMetazoa"/>
        </authorList>
    </citation>
    <scope>IDENTIFICATION</scope>
</reference>
<dbReference type="GeneID" id="20214067"/>
<name>T1FZ19_HELRO</name>
<organism evidence="2 3">
    <name type="scientific">Helobdella robusta</name>
    <name type="common">Californian leech</name>
    <dbReference type="NCBI Taxonomy" id="6412"/>
    <lineage>
        <taxon>Eukaryota</taxon>
        <taxon>Metazoa</taxon>
        <taxon>Spiralia</taxon>
        <taxon>Lophotrochozoa</taxon>
        <taxon>Annelida</taxon>
        <taxon>Clitellata</taxon>
        <taxon>Hirudinea</taxon>
        <taxon>Rhynchobdellida</taxon>
        <taxon>Glossiphoniidae</taxon>
        <taxon>Helobdella</taxon>
    </lineage>
</organism>
<evidence type="ECO:0000313" key="1">
    <source>
        <dbReference type="EMBL" id="ESN99146.1"/>
    </source>
</evidence>
<dbReference type="OMA" id="MACLACT"/>
<evidence type="ECO:0000313" key="3">
    <source>
        <dbReference type="Proteomes" id="UP000015101"/>
    </source>
</evidence>
<keyword evidence="3" id="KW-1185">Reference proteome</keyword>
<dbReference type="EnsemblMetazoa" id="HelroT67498">
    <property type="protein sequence ID" value="HelroP67498"/>
    <property type="gene ID" value="HelroG67498"/>
</dbReference>
<dbReference type="OrthoDB" id="9987145at2759"/>